<dbReference type="InterPro" id="IPR030395">
    <property type="entry name" value="GP_PDE_dom"/>
</dbReference>
<dbReference type="EMBL" id="FMJE01000005">
    <property type="protein sequence ID" value="SCM82999.1"/>
    <property type="molecule type" value="Genomic_DNA"/>
</dbReference>
<gene>
    <name evidence="2" type="primary">yhdW</name>
    <name evidence="2" type="ORF">KL86SPO_50771</name>
</gene>
<dbReference type="GO" id="GO:0006629">
    <property type="term" value="P:lipid metabolic process"/>
    <property type="evidence" value="ECO:0007669"/>
    <property type="project" value="InterPro"/>
</dbReference>
<keyword evidence="2" id="KW-0378">Hydrolase</keyword>
<dbReference type="Gene3D" id="3.20.20.190">
    <property type="entry name" value="Phosphatidylinositol (PI) phosphodiesterase"/>
    <property type="match status" value="1"/>
</dbReference>
<dbReference type="InterPro" id="IPR017946">
    <property type="entry name" value="PLC-like_Pdiesterase_TIM-brl"/>
</dbReference>
<evidence type="ECO:0000259" key="1">
    <source>
        <dbReference type="PROSITE" id="PS51704"/>
    </source>
</evidence>
<name>A0A212M028_9FIRM</name>
<proteinExistence type="predicted"/>
<dbReference type="PANTHER" id="PTHR46211">
    <property type="entry name" value="GLYCEROPHOSPHORYL DIESTER PHOSPHODIESTERASE"/>
    <property type="match status" value="1"/>
</dbReference>
<organism evidence="2">
    <name type="scientific">uncultured Sporomusa sp</name>
    <dbReference type="NCBI Taxonomy" id="307249"/>
    <lineage>
        <taxon>Bacteria</taxon>
        <taxon>Bacillati</taxon>
        <taxon>Bacillota</taxon>
        <taxon>Negativicutes</taxon>
        <taxon>Selenomonadales</taxon>
        <taxon>Sporomusaceae</taxon>
        <taxon>Sporomusa</taxon>
        <taxon>environmental samples</taxon>
    </lineage>
</organism>
<dbReference type="Pfam" id="PF03009">
    <property type="entry name" value="GDPD"/>
    <property type="match status" value="1"/>
</dbReference>
<dbReference type="EC" id="3.1.4.46" evidence="2"/>
<evidence type="ECO:0000313" key="2">
    <source>
        <dbReference type="EMBL" id="SCM82999.1"/>
    </source>
</evidence>
<dbReference type="GO" id="GO:0008889">
    <property type="term" value="F:glycerophosphodiester phosphodiesterase activity"/>
    <property type="evidence" value="ECO:0007669"/>
    <property type="project" value="UniProtKB-EC"/>
</dbReference>
<protein>
    <submittedName>
        <fullName evidence="2">Putative glycerophosphoryl diester phosphodiesterase YhdW</fullName>
        <ecNumber evidence="2">3.1.4.46</ecNumber>
    </submittedName>
</protein>
<feature type="domain" description="GP-PDE" evidence="1">
    <location>
        <begin position="1"/>
        <end position="242"/>
    </location>
</feature>
<dbReference type="AlphaFoldDB" id="A0A212M028"/>
<dbReference type="RefSeq" id="WP_288185542.1">
    <property type="nucleotide sequence ID" value="NZ_LT608335.1"/>
</dbReference>
<reference evidence="2" key="1">
    <citation type="submission" date="2016-08" db="EMBL/GenBank/DDBJ databases">
        <authorList>
            <person name="Seilhamer J.J."/>
        </authorList>
    </citation>
    <scope>NUCLEOTIDE SEQUENCE</scope>
    <source>
        <strain evidence="2">86</strain>
    </source>
</reference>
<dbReference type="CDD" id="cd08563">
    <property type="entry name" value="GDPD_TtGDE_like"/>
    <property type="match status" value="1"/>
</dbReference>
<dbReference type="PANTHER" id="PTHR46211:SF1">
    <property type="entry name" value="GLYCEROPHOSPHODIESTER PHOSPHODIESTERASE, CYTOPLASMIC"/>
    <property type="match status" value="1"/>
</dbReference>
<dbReference type="PROSITE" id="PS51704">
    <property type="entry name" value="GP_PDE"/>
    <property type="match status" value="1"/>
</dbReference>
<dbReference type="SUPFAM" id="SSF51695">
    <property type="entry name" value="PLC-like phosphodiesterases"/>
    <property type="match status" value="1"/>
</dbReference>
<sequence length="244" mass="27853">MLIYAHRGARGYAPENTMAAFRQALACKADGIELDVQLTKDRQPVICHDHSIDRTSNGSGWIKNFTLAELKALDFGSWFAPAFAGEPIPTLEEFCRWYVTTPLLLNIEIKNGPVVYKGIEEQMIYLLKRICPKDFDLYNRVIISSFYHPSLVKIKQIDNRVKTGVLFADHPVNVLSLIKQTNADYLHPHWHYLNRNWIEAAHEAGIGVNSYTINTQEEFDFSCAQNIDGLFSDYPDRFTGSRIP</sequence>
<accession>A0A212M028</accession>